<gene>
    <name evidence="2" type="ORF">LRAMOSA03523</name>
</gene>
<evidence type="ECO:0000313" key="2">
    <source>
        <dbReference type="EMBL" id="CDS11260.1"/>
    </source>
</evidence>
<feature type="transmembrane region" description="Helical" evidence="1">
    <location>
        <begin position="299"/>
        <end position="316"/>
    </location>
</feature>
<feature type="transmembrane region" description="Helical" evidence="1">
    <location>
        <begin position="232"/>
        <end position="252"/>
    </location>
</feature>
<proteinExistence type="predicted"/>
<organism evidence="2">
    <name type="scientific">Lichtheimia ramosa</name>
    <dbReference type="NCBI Taxonomy" id="688394"/>
    <lineage>
        <taxon>Eukaryota</taxon>
        <taxon>Fungi</taxon>
        <taxon>Fungi incertae sedis</taxon>
        <taxon>Mucoromycota</taxon>
        <taxon>Mucoromycotina</taxon>
        <taxon>Mucoromycetes</taxon>
        <taxon>Mucorales</taxon>
        <taxon>Lichtheimiaceae</taxon>
        <taxon>Lichtheimia</taxon>
    </lineage>
</organism>
<evidence type="ECO:0000256" key="1">
    <source>
        <dbReference type="SAM" id="Phobius"/>
    </source>
</evidence>
<feature type="transmembrane region" description="Helical" evidence="1">
    <location>
        <begin position="199"/>
        <end position="220"/>
    </location>
</feature>
<name>A0A077WVD3_9FUNG</name>
<dbReference type="AlphaFoldDB" id="A0A077WVD3"/>
<sequence>MYQDSRYNYELPSIYKAGPAAEERDSFDIQTSAAQNQGLIDHEHQGYPSSSFDNQSTNVNDRHLAWLLLLAPLAMLIFTGIPAVASFPYVDTMTTGDAIFRLIDPVITLPLNLFIMFYALPLRDWSSRHARERTLVWILWAVGAGIYVQGHGVHLSAAMFKHPVQDFINSHPALMSANPGVADELEAIYSYMRNFWEHIIAHYMYAFGAVWMSWVQIFAFRNQLHGPLGTGNKIVFAIASLIYGLLIAGVAIDFPYGTYVGLPYTILLGIVCTLLITFNQQGLSKGGILTTGRRMVLQYYLGASVVGLIIIIGWIGKYGFNNRTAAGI</sequence>
<keyword evidence="1" id="KW-0472">Membrane</keyword>
<dbReference type="EMBL" id="LK023346">
    <property type="protein sequence ID" value="CDS11260.1"/>
    <property type="molecule type" value="Genomic_DNA"/>
</dbReference>
<reference evidence="2" key="1">
    <citation type="journal article" date="2014" name="Genome Announc.">
        <title>De novo whole-genome sequence and genome annotation of Lichtheimia ramosa.</title>
        <authorList>
            <person name="Linde J."/>
            <person name="Schwartze V."/>
            <person name="Binder U."/>
            <person name="Lass-Florl C."/>
            <person name="Voigt K."/>
            <person name="Horn F."/>
        </authorList>
    </citation>
    <scope>NUCLEOTIDE SEQUENCE</scope>
    <source>
        <strain evidence="2">JMRC FSU:6197</strain>
    </source>
</reference>
<keyword evidence="1" id="KW-1133">Transmembrane helix</keyword>
<feature type="transmembrane region" description="Helical" evidence="1">
    <location>
        <begin position="102"/>
        <end position="122"/>
    </location>
</feature>
<feature type="transmembrane region" description="Helical" evidence="1">
    <location>
        <begin position="258"/>
        <end position="278"/>
    </location>
</feature>
<accession>A0A077WVD3</accession>
<dbReference type="OrthoDB" id="2377933at2759"/>
<protein>
    <submittedName>
        <fullName evidence="2">Uncharacterized protein</fullName>
    </submittedName>
</protein>
<keyword evidence="1" id="KW-0812">Transmembrane</keyword>
<feature type="transmembrane region" description="Helical" evidence="1">
    <location>
        <begin position="64"/>
        <end position="90"/>
    </location>
</feature>
<feature type="transmembrane region" description="Helical" evidence="1">
    <location>
        <begin position="134"/>
        <end position="150"/>
    </location>
</feature>